<sequence length="65" mass="7345">MARLATAREIAAEYGLRVERVYELARQSLIPHVRVGRSVRFDRLAVERWIEAGGQALPGGWRRGA</sequence>
<dbReference type="AlphaFoldDB" id="A0AA35CIP7"/>
<dbReference type="InterPro" id="IPR041657">
    <property type="entry name" value="HTH_17"/>
</dbReference>
<accession>A0AA35CIP7</accession>
<protein>
    <recommendedName>
        <fullName evidence="1">Helix-turn-helix domain-containing protein</fullName>
    </recommendedName>
</protein>
<evidence type="ECO:0000313" key="3">
    <source>
        <dbReference type="Proteomes" id="UP001163687"/>
    </source>
</evidence>
<dbReference type="NCBIfam" id="TIGR01764">
    <property type="entry name" value="excise"/>
    <property type="match status" value="1"/>
</dbReference>
<evidence type="ECO:0000313" key="2">
    <source>
        <dbReference type="EMBL" id="BDG59924.1"/>
    </source>
</evidence>
<name>A0AA35CIP7_9FIRM</name>
<dbReference type="GO" id="GO:0003677">
    <property type="term" value="F:DNA binding"/>
    <property type="evidence" value="ECO:0007669"/>
    <property type="project" value="InterPro"/>
</dbReference>
<dbReference type="SUPFAM" id="SSF46955">
    <property type="entry name" value="Putative DNA-binding domain"/>
    <property type="match status" value="1"/>
</dbReference>
<proteinExistence type="predicted"/>
<reference evidence="2" key="1">
    <citation type="submission" date="2022-03" db="EMBL/GenBank/DDBJ databases">
        <title>Complete genome sequence of Caldinitratiruptor microaerophilus.</title>
        <authorList>
            <person name="Mukaiyama R."/>
            <person name="Nishiyama T."/>
            <person name="Ueda K."/>
        </authorList>
    </citation>
    <scope>NUCLEOTIDE SEQUENCE</scope>
    <source>
        <strain evidence="2">JCM 16183</strain>
    </source>
</reference>
<dbReference type="RefSeq" id="WP_264844003.1">
    <property type="nucleotide sequence ID" value="NZ_AP025628.1"/>
</dbReference>
<dbReference type="InterPro" id="IPR009061">
    <property type="entry name" value="DNA-bd_dom_put_sf"/>
</dbReference>
<gene>
    <name evidence="2" type="ORF">caldi_10140</name>
</gene>
<evidence type="ECO:0000259" key="1">
    <source>
        <dbReference type="Pfam" id="PF12728"/>
    </source>
</evidence>
<organism evidence="2 3">
    <name type="scientific">Caldinitratiruptor microaerophilus</name>
    <dbReference type="NCBI Taxonomy" id="671077"/>
    <lineage>
        <taxon>Bacteria</taxon>
        <taxon>Bacillati</taxon>
        <taxon>Bacillota</taxon>
        <taxon>Clostridia</taxon>
        <taxon>Eubacteriales</taxon>
        <taxon>Symbiobacteriaceae</taxon>
        <taxon>Caldinitratiruptor</taxon>
    </lineage>
</organism>
<dbReference type="Proteomes" id="UP001163687">
    <property type="component" value="Chromosome"/>
</dbReference>
<dbReference type="KEGG" id="cmic:caldi_10140"/>
<keyword evidence="3" id="KW-1185">Reference proteome</keyword>
<dbReference type="EMBL" id="AP025628">
    <property type="protein sequence ID" value="BDG59924.1"/>
    <property type="molecule type" value="Genomic_DNA"/>
</dbReference>
<dbReference type="InterPro" id="IPR010093">
    <property type="entry name" value="SinI_DNA-bd"/>
</dbReference>
<feature type="domain" description="Helix-turn-helix" evidence="1">
    <location>
        <begin position="6"/>
        <end position="52"/>
    </location>
</feature>
<dbReference type="Pfam" id="PF12728">
    <property type="entry name" value="HTH_17"/>
    <property type="match status" value="1"/>
</dbReference>